<protein>
    <submittedName>
        <fullName evidence="1">Uncharacterized protein</fullName>
    </submittedName>
</protein>
<accession>A0A8T0NXB6</accession>
<reference evidence="1" key="1">
    <citation type="submission" date="2020-05" db="EMBL/GenBank/DDBJ databases">
        <title>WGS assembly of Panicum virgatum.</title>
        <authorList>
            <person name="Lovell J.T."/>
            <person name="Jenkins J."/>
            <person name="Shu S."/>
            <person name="Juenger T.E."/>
            <person name="Schmutz J."/>
        </authorList>
    </citation>
    <scope>NUCLEOTIDE SEQUENCE</scope>
    <source>
        <strain evidence="1">AP13</strain>
    </source>
</reference>
<evidence type="ECO:0000313" key="1">
    <source>
        <dbReference type="EMBL" id="KAG2553398.1"/>
    </source>
</evidence>
<dbReference type="AlphaFoldDB" id="A0A8T0NXB6"/>
<keyword evidence="2" id="KW-1185">Reference proteome</keyword>
<evidence type="ECO:0000313" key="2">
    <source>
        <dbReference type="Proteomes" id="UP000823388"/>
    </source>
</evidence>
<gene>
    <name evidence="1" type="ORF">PVAP13_9KG524626</name>
</gene>
<dbReference type="Proteomes" id="UP000823388">
    <property type="component" value="Chromosome 9K"/>
</dbReference>
<dbReference type="EMBL" id="CM029053">
    <property type="protein sequence ID" value="KAG2553398.1"/>
    <property type="molecule type" value="Genomic_DNA"/>
</dbReference>
<proteinExistence type="predicted"/>
<organism evidence="1 2">
    <name type="scientific">Panicum virgatum</name>
    <name type="common">Blackwell switchgrass</name>
    <dbReference type="NCBI Taxonomy" id="38727"/>
    <lineage>
        <taxon>Eukaryota</taxon>
        <taxon>Viridiplantae</taxon>
        <taxon>Streptophyta</taxon>
        <taxon>Embryophyta</taxon>
        <taxon>Tracheophyta</taxon>
        <taxon>Spermatophyta</taxon>
        <taxon>Magnoliopsida</taxon>
        <taxon>Liliopsida</taxon>
        <taxon>Poales</taxon>
        <taxon>Poaceae</taxon>
        <taxon>PACMAD clade</taxon>
        <taxon>Panicoideae</taxon>
        <taxon>Panicodae</taxon>
        <taxon>Paniceae</taxon>
        <taxon>Panicinae</taxon>
        <taxon>Panicum</taxon>
        <taxon>Panicum sect. Hiantes</taxon>
    </lineage>
</organism>
<sequence length="111" mass="11671">MRRMHSTLFTVTCGPPLYSASLATSTIWWWSMTSRTTLGRFLCVPSLRPSPPSSTSLPGCPLSSASLLRPSSATTGGSSITPPPGLSSCLGVFSCVCLVRIPLLRTARPSG</sequence>
<comment type="caution">
    <text evidence="1">The sequence shown here is derived from an EMBL/GenBank/DDBJ whole genome shotgun (WGS) entry which is preliminary data.</text>
</comment>
<name>A0A8T0NXB6_PANVG</name>